<dbReference type="KEGG" id="rti:DC20_02255"/>
<dbReference type="Proteomes" id="UP000061382">
    <property type="component" value="Chromosome"/>
</dbReference>
<feature type="domain" description="YaiO beta-barrel" evidence="1">
    <location>
        <begin position="173"/>
        <end position="344"/>
    </location>
</feature>
<keyword evidence="3" id="KW-1185">Reference proteome</keyword>
<sequence length="406" mass="46271">MSFALFFILLPKSPAQSLSPDKYFEQARKVAFEQKDYPAAIHLCRQALKQSPEYIDISIFLGRLYYWNKQTDSSLVVLKAALQKKPEYEDATLALADVSFFEKNYSQALAYSSQGLKYNSKSNELSVRKVRSLAALSRSKEAYVLADSLLQVNSGSDQLRSLVGQLREFSFVNKLGMSYDYTYFDRQFSSPWHLATLDYSRQTKHGTFTGRVSYSQRYGNNGVQVEAEAYPRISKTFYAYVNVGGSPDLPVFPKSRAGFSLYANLPKAWEAEGGIRYLNFGSSTFIYTASIGKYLHNLWFNARTYVSPGSNAITQSYSFTTRYYLKGAEDYISISLGRGVSPDDRMQANRLNSSYRLETYRMGAGYRYAWNQRHIFSLAATYEKGEYMPETKGSQWNGSVGYQLRF</sequence>
<dbReference type="Gene3D" id="1.25.40.10">
    <property type="entry name" value="Tetratricopeptide repeat domain"/>
    <property type="match status" value="1"/>
</dbReference>
<evidence type="ECO:0000313" key="3">
    <source>
        <dbReference type="Proteomes" id="UP000061382"/>
    </source>
</evidence>
<dbReference type="InterPro" id="IPR019734">
    <property type="entry name" value="TPR_rpt"/>
</dbReference>
<dbReference type="STRING" id="512763.DC20_02255"/>
<reference evidence="2 3" key="1">
    <citation type="submission" date="2015-08" db="EMBL/GenBank/DDBJ databases">
        <title>Complete genome sequence of Rufibacter tibetensis strain 1351t, a radiation-resistant bacterium from tibet plateau.</title>
        <authorList>
            <person name="Dai J."/>
        </authorList>
    </citation>
    <scope>NUCLEOTIDE SEQUENCE [LARGE SCALE GENOMIC DNA]</scope>
    <source>
        <strain evidence="2 3">1351</strain>
    </source>
</reference>
<dbReference type="Pfam" id="PF14559">
    <property type="entry name" value="TPR_19"/>
    <property type="match status" value="1"/>
</dbReference>
<gene>
    <name evidence="2" type="ORF">DC20_02255</name>
</gene>
<dbReference type="SMART" id="SM00028">
    <property type="entry name" value="TPR"/>
    <property type="match status" value="3"/>
</dbReference>
<proteinExistence type="predicted"/>
<accession>A0A0P0CG54</accession>
<dbReference type="Pfam" id="PF19413">
    <property type="entry name" value="YaiO"/>
    <property type="match status" value="1"/>
</dbReference>
<dbReference type="InterPro" id="IPR011990">
    <property type="entry name" value="TPR-like_helical_dom_sf"/>
</dbReference>
<evidence type="ECO:0000313" key="2">
    <source>
        <dbReference type="EMBL" id="ALI98013.1"/>
    </source>
</evidence>
<dbReference type="PATRIC" id="fig|512763.3.peg.506"/>
<dbReference type="AlphaFoldDB" id="A0A0P0CG54"/>
<dbReference type="InterPro" id="IPR030887">
    <property type="entry name" value="Beta-barrel_YaiO"/>
</dbReference>
<dbReference type="SUPFAM" id="SSF48452">
    <property type="entry name" value="TPR-like"/>
    <property type="match status" value="1"/>
</dbReference>
<organism evidence="2 3">
    <name type="scientific">Rufibacter tibetensis</name>
    <dbReference type="NCBI Taxonomy" id="512763"/>
    <lineage>
        <taxon>Bacteria</taxon>
        <taxon>Pseudomonadati</taxon>
        <taxon>Bacteroidota</taxon>
        <taxon>Cytophagia</taxon>
        <taxon>Cytophagales</taxon>
        <taxon>Hymenobacteraceae</taxon>
        <taxon>Rufibacter</taxon>
    </lineage>
</organism>
<protein>
    <recommendedName>
        <fullName evidence="1">YaiO beta-barrel domain-containing protein</fullName>
    </recommendedName>
</protein>
<dbReference type="EMBL" id="CP012643">
    <property type="protein sequence ID" value="ALI98013.1"/>
    <property type="molecule type" value="Genomic_DNA"/>
</dbReference>
<name>A0A0P0CG54_9BACT</name>
<evidence type="ECO:0000259" key="1">
    <source>
        <dbReference type="Pfam" id="PF19413"/>
    </source>
</evidence>
<dbReference type="NCBIfam" id="TIGR04390">
    <property type="entry name" value="OMP_YaiO_dom"/>
    <property type="match status" value="1"/>
</dbReference>